<dbReference type="OrthoDB" id="1691100at2"/>
<organism evidence="1 2">
    <name type="scientific">Companilactobacillus ginsenosidimutans</name>
    <dbReference type="NCBI Taxonomy" id="1007676"/>
    <lineage>
        <taxon>Bacteria</taxon>
        <taxon>Bacillati</taxon>
        <taxon>Bacillota</taxon>
        <taxon>Bacilli</taxon>
        <taxon>Lactobacillales</taxon>
        <taxon>Lactobacillaceae</taxon>
        <taxon>Companilactobacillus</taxon>
    </lineage>
</organism>
<dbReference type="RefSeq" id="WP_048705040.1">
    <property type="nucleotide sequence ID" value="NZ_CP012034.1"/>
</dbReference>
<evidence type="ECO:0000313" key="1">
    <source>
        <dbReference type="EMBL" id="AKP67599.1"/>
    </source>
</evidence>
<dbReference type="NCBIfam" id="NF046040">
    <property type="entry name" value="RelB_antitoxin"/>
    <property type="match status" value="1"/>
</dbReference>
<gene>
    <name evidence="1" type="ORF">ABM34_08690</name>
</gene>
<dbReference type="EMBL" id="CP012034">
    <property type="protein sequence ID" value="AKP67599.1"/>
    <property type="molecule type" value="Genomic_DNA"/>
</dbReference>
<dbReference type="InterPro" id="IPR046257">
    <property type="entry name" value="DUF6290"/>
</dbReference>
<proteinExistence type="predicted"/>
<dbReference type="KEGG" id="lgn:ABM34_08690"/>
<dbReference type="AlphaFoldDB" id="A0A0H4QGR3"/>
<dbReference type="PATRIC" id="fig|1007676.4.peg.1760"/>
<dbReference type="Proteomes" id="UP000036106">
    <property type="component" value="Chromosome"/>
</dbReference>
<protein>
    <submittedName>
        <fullName evidence="1">Antitoxin</fullName>
    </submittedName>
</protein>
<accession>A0A0H4QGR3</accession>
<sequence>MASIKVQVSSNEKEWLEYMAKLYNISLSDLVLKYSFDQLEDAYDLHVGKISHKKYLEDDMQTVSMSEVKNEFVKKA</sequence>
<dbReference type="Pfam" id="PF19807">
    <property type="entry name" value="DUF6290"/>
    <property type="match status" value="1"/>
</dbReference>
<keyword evidence="2" id="KW-1185">Reference proteome</keyword>
<reference evidence="2" key="1">
    <citation type="submission" date="2015-07" db="EMBL/GenBank/DDBJ databases">
        <title>Lactobacillus ginsenosidimutans/EMML 3141/ whole genome sequencing.</title>
        <authorList>
            <person name="Kim M.K."/>
            <person name="Im W.-T."/>
            <person name="Srinivasan S."/>
            <person name="Lee J.-J."/>
        </authorList>
    </citation>
    <scope>NUCLEOTIDE SEQUENCE [LARGE SCALE GENOMIC DNA]</scope>
    <source>
        <strain evidence="2">EMML 3041</strain>
    </source>
</reference>
<evidence type="ECO:0000313" key="2">
    <source>
        <dbReference type="Proteomes" id="UP000036106"/>
    </source>
</evidence>
<name>A0A0H4QGR3_9LACO</name>